<dbReference type="EMBL" id="JAPUBN010000011">
    <property type="protein sequence ID" value="MCZ2720979.1"/>
    <property type="molecule type" value="Genomic_DNA"/>
</dbReference>
<dbReference type="InterPro" id="IPR051533">
    <property type="entry name" value="WaaL-like"/>
</dbReference>
<keyword evidence="3 5" id="KW-1133">Transmembrane helix</keyword>
<feature type="transmembrane region" description="Helical" evidence="5">
    <location>
        <begin position="268"/>
        <end position="287"/>
    </location>
</feature>
<reference evidence="7" key="1">
    <citation type="submission" date="2022-12" db="EMBL/GenBank/DDBJ databases">
        <title>Marinomonas 15G1-11 sp. nov, isolated from marine algae.</title>
        <authorList>
            <person name="Butt M."/>
            <person name="Choi D.G."/>
            <person name="Kim J.M."/>
            <person name="Lee J.K."/>
            <person name="Baek J.H."/>
            <person name="Jeon C.O."/>
        </authorList>
    </citation>
    <scope>NUCLEOTIDE SEQUENCE</scope>
    <source>
        <strain evidence="7">15G1-11</strain>
    </source>
</reference>
<evidence type="ECO:0000256" key="1">
    <source>
        <dbReference type="ARBA" id="ARBA00004141"/>
    </source>
</evidence>
<dbReference type="InterPro" id="IPR007016">
    <property type="entry name" value="O-antigen_ligase-rel_domated"/>
</dbReference>
<comment type="caution">
    <text evidence="7">The sequence shown here is derived from an EMBL/GenBank/DDBJ whole genome shotgun (WGS) entry which is preliminary data.</text>
</comment>
<evidence type="ECO:0000256" key="3">
    <source>
        <dbReference type="ARBA" id="ARBA00022989"/>
    </source>
</evidence>
<protein>
    <submittedName>
        <fullName evidence="7">O-antigen ligase family protein</fullName>
    </submittedName>
</protein>
<keyword evidence="4 5" id="KW-0472">Membrane</keyword>
<evidence type="ECO:0000256" key="2">
    <source>
        <dbReference type="ARBA" id="ARBA00022692"/>
    </source>
</evidence>
<evidence type="ECO:0000259" key="6">
    <source>
        <dbReference type="Pfam" id="PF04932"/>
    </source>
</evidence>
<name>A0ABT4JRL2_9GAMM</name>
<proteinExistence type="predicted"/>
<feature type="domain" description="O-antigen ligase-related" evidence="6">
    <location>
        <begin position="120"/>
        <end position="276"/>
    </location>
</feature>
<organism evidence="7 8">
    <name type="scientific">Marinomonas phaeophyticola</name>
    <dbReference type="NCBI Taxonomy" id="3004091"/>
    <lineage>
        <taxon>Bacteria</taxon>
        <taxon>Pseudomonadati</taxon>
        <taxon>Pseudomonadota</taxon>
        <taxon>Gammaproteobacteria</taxon>
        <taxon>Oceanospirillales</taxon>
        <taxon>Oceanospirillaceae</taxon>
        <taxon>Marinomonas</taxon>
    </lineage>
</organism>
<evidence type="ECO:0000313" key="7">
    <source>
        <dbReference type="EMBL" id="MCZ2720979.1"/>
    </source>
</evidence>
<feature type="transmembrane region" description="Helical" evidence="5">
    <location>
        <begin position="111"/>
        <end position="130"/>
    </location>
</feature>
<feature type="transmembrane region" description="Helical" evidence="5">
    <location>
        <begin position="322"/>
        <end position="342"/>
    </location>
</feature>
<feature type="transmembrane region" description="Helical" evidence="5">
    <location>
        <begin position="28"/>
        <end position="45"/>
    </location>
</feature>
<keyword evidence="2 5" id="KW-0812">Transmembrane</keyword>
<dbReference type="GO" id="GO:0016874">
    <property type="term" value="F:ligase activity"/>
    <property type="evidence" value="ECO:0007669"/>
    <property type="project" value="UniProtKB-KW"/>
</dbReference>
<gene>
    <name evidence="7" type="ORF">O1D97_04780</name>
</gene>
<dbReference type="Proteomes" id="UP001149719">
    <property type="component" value="Unassembled WGS sequence"/>
</dbReference>
<comment type="subcellular location">
    <subcellularLocation>
        <location evidence="1">Membrane</location>
        <topology evidence="1">Multi-pass membrane protein</topology>
    </subcellularLocation>
</comment>
<feature type="transmembrane region" description="Helical" evidence="5">
    <location>
        <begin position="50"/>
        <end position="72"/>
    </location>
</feature>
<accession>A0ABT4JRL2</accession>
<feature type="transmembrane region" description="Helical" evidence="5">
    <location>
        <begin position="136"/>
        <end position="155"/>
    </location>
</feature>
<evidence type="ECO:0000256" key="4">
    <source>
        <dbReference type="ARBA" id="ARBA00023136"/>
    </source>
</evidence>
<keyword evidence="7" id="KW-0436">Ligase</keyword>
<feature type="transmembrane region" description="Helical" evidence="5">
    <location>
        <begin position="84"/>
        <end position="104"/>
    </location>
</feature>
<dbReference type="Pfam" id="PF04932">
    <property type="entry name" value="Wzy_C"/>
    <property type="match status" value="1"/>
</dbReference>
<evidence type="ECO:0000313" key="8">
    <source>
        <dbReference type="Proteomes" id="UP001149719"/>
    </source>
</evidence>
<dbReference type="PANTHER" id="PTHR37422:SF17">
    <property type="entry name" value="O-ANTIGEN LIGASE"/>
    <property type="match status" value="1"/>
</dbReference>
<dbReference type="PANTHER" id="PTHR37422">
    <property type="entry name" value="TEICHURONIC ACID BIOSYNTHESIS PROTEIN TUAE"/>
    <property type="match status" value="1"/>
</dbReference>
<evidence type="ECO:0000256" key="5">
    <source>
        <dbReference type="SAM" id="Phobius"/>
    </source>
</evidence>
<feature type="transmembrane region" description="Helical" evidence="5">
    <location>
        <begin position="299"/>
        <end position="316"/>
    </location>
</feature>
<keyword evidence="8" id="KW-1185">Reference proteome</keyword>
<sequence length="349" mass="39628">MAFAAYFLSMILFVYLDGWHTRELDRPMRFLLALPVLLVLLKLPYQKNFLWYGVIFGALGAFCFAVFDRWVLGQDRANGFEHPIMFGNTSLLLGGLSFCAFLYFKSEKNTPVLTVLAFMAALCGVFASLLSGTRGGWISLPIICVFILWQSRDLLDKKIRIWGACLLIALGVSIVSVPQFGVAKRLHEVVTDIERYQTGDFVYNSVGQRFEMWKGAVYMFKMAPVLGVGEYHSVAIKQKLADQGLISESILRFSHAHNEYLTSLSLRGIVGLLFLLLVYLVPLKLFLNKVRSHQHNWNVKAYALAGALIPMSYMDFALTQSMFSHNIGVMFYAFSIVFFWAATRWVERD</sequence>
<feature type="transmembrane region" description="Helical" evidence="5">
    <location>
        <begin position="162"/>
        <end position="182"/>
    </location>
</feature>
<dbReference type="RefSeq" id="WP_269123298.1">
    <property type="nucleotide sequence ID" value="NZ_JAPUBN010000011.1"/>
</dbReference>